<dbReference type="PRINTS" id="PR00081">
    <property type="entry name" value="GDHRDH"/>
</dbReference>
<dbReference type="InterPro" id="IPR002347">
    <property type="entry name" value="SDR_fam"/>
</dbReference>
<evidence type="ECO:0000313" key="4">
    <source>
        <dbReference type="EMBL" id="KZO92762.1"/>
    </source>
</evidence>
<dbReference type="GO" id="GO:0016491">
    <property type="term" value="F:oxidoreductase activity"/>
    <property type="evidence" value="ECO:0007669"/>
    <property type="project" value="UniProtKB-KW"/>
</dbReference>
<dbReference type="STRING" id="1330018.A0A167ILV9"/>
<keyword evidence="5" id="KW-1185">Reference proteome</keyword>
<reference evidence="4 5" key="1">
    <citation type="journal article" date="2016" name="Mol. Biol. Evol.">
        <title>Comparative Genomics of Early-Diverging Mushroom-Forming Fungi Provides Insights into the Origins of Lignocellulose Decay Capabilities.</title>
        <authorList>
            <person name="Nagy L.G."/>
            <person name="Riley R."/>
            <person name="Tritt A."/>
            <person name="Adam C."/>
            <person name="Daum C."/>
            <person name="Floudas D."/>
            <person name="Sun H."/>
            <person name="Yadav J.S."/>
            <person name="Pangilinan J."/>
            <person name="Larsson K.H."/>
            <person name="Matsuura K."/>
            <person name="Barry K."/>
            <person name="Labutti K."/>
            <person name="Kuo R."/>
            <person name="Ohm R.A."/>
            <person name="Bhattacharya S.S."/>
            <person name="Shirouzu T."/>
            <person name="Yoshinaga Y."/>
            <person name="Martin F.M."/>
            <person name="Grigoriev I.V."/>
            <person name="Hibbett D.S."/>
        </authorList>
    </citation>
    <scope>NUCLEOTIDE SEQUENCE [LARGE SCALE GENOMIC DNA]</scope>
    <source>
        <strain evidence="4 5">TUFC12733</strain>
    </source>
</reference>
<dbReference type="Gene3D" id="3.40.50.720">
    <property type="entry name" value="NAD(P)-binding Rossmann-like Domain"/>
    <property type="match status" value="1"/>
</dbReference>
<dbReference type="PROSITE" id="PS00061">
    <property type="entry name" value="ADH_SHORT"/>
    <property type="match status" value="1"/>
</dbReference>
<evidence type="ECO:0000256" key="2">
    <source>
        <dbReference type="ARBA" id="ARBA00022857"/>
    </source>
</evidence>
<evidence type="ECO:0000313" key="5">
    <source>
        <dbReference type="Proteomes" id="UP000076738"/>
    </source>
</evidence>
<dbReference type="PANTHER" id="PTHR43180:SF86">
    <property type="entry name" value="DEHYDROGENASE, PUTATIVE (AFU_ORTHOLOGUE AFUA_3G00290)-RELATED"/>
    <property type="match status" value="1"/>
</dbReference>
<dbReference type="OrthoDB" id="5371740at2759"/>
<dbReference type="PANTHER" id="PTHR43180">
    <property type="entry name" value="3-OXOACYL-(ACYL-CARRIER-PROTEIN) REDUCTASE (AFU_ORTHOLOGUE AFUA_6G11210)"/>
    <property type="match status" value="1"/>
</dbReference>
<dbReference type="InterPro" id="IPR036291">
    <property type="entry name" value="NAD(P)-bd_dom_sf"/>
</dbReference>
<proteinExistence type="inferred from homology"/>
<protein>
    <submittedName>
        <fullName evidence="4">Putative 15-hydroxyprostaglandin dehydrogenase</fullName>
    </submittedName>
</protein>
<dbReference type="Proteomes" id="UP000076738">
    <property type="component" value="Unassembled WGS sequence"/>
</dbReference>
<comment type="similarity">
    <text evidence="1">Belongs to the short-chain dehydrogenases/reductases (SDR) family.</text>
</comment>
<keyword evidence="3" id="KW-0560">Oxidoreductase</keyword>
<name>A0A167ILV9_CALVF</name>
<dbReference type="SUPFAM" id="SSF51735">
    <property type="entry name" value="NAD(P)-binding Rossmann-fold domains"/>
    <property type="match status" value="1"/>
</dbReference>
<organism evidence="4 5">
    <name type="scientific">Calocera viscosa (strain TUFC12733)</name>
    <dbReference type="NCBI Taxonomy" id="1330018"/>
    <lineage>
        <taxon>Eukaryota</taxon>
        <taxon>Fungi</taxon>
        <taxon>Dikarya</taxon>
        <taxon>Basidiomycota</taxon>
        <taxon>Agaricomycotina</taxon>
        <taxon>Dacrymycetes</taxon>
        <taxon>Dacrymycetales</taxon>
        <taxon>Dacrymycetaceae</taxon>
        <taxon>Calocera</taxon>
    </lineage>
</organism>
<gene>
    <name evidence="4" type="ORF">CALVIDRAFT_529910</name>
</gene>
<dbReference type="EMBL" id="KV417307">
    <property type="protein sequence ID" value="KZO92762.1"/>
    <property type="molecule type" value="Genomic_DNA"/>
</dbReference>
<keyword evidence="2" id="KW-0521">NADP</keyword>
<dbReference type="InterPro" id="IPR020904">
    <property type="entry name" value="Sc_DH/Rdtase_CS"/>
</dbReference>
<sequence>MTELIPSPALLSTLSGKVLLLTGGANGIGAATVRLFVSLGAKVAFCDLDSVRGEALAAELGGEKTLFVKVDVTQYSQQYAFFQRCREKFGTIDIVVANAGVTEVGDIFAPSEDLSKPPPMLVLDVNLKAALYTARLGLGFLRESGGGALVLVSSTAGFKESPGLWVYGSSKHGVYGLMRMLRPVSLSRWGIAVNTICPWMTKTALVEGIEDKWAAAGLPENESADVAKAIAITASANNGHNGHGGHAGAALPFNGKAVYVAGGRSFEIEDTIDRLEPQWLGEQNHVDLEKGQAVLGIGDKWTSKQ</sequence>
<evidence type="ECO:0000256" key="3">
    <source>
        <dbReference type="ARBA" id="ARBA00023002"/>
    </source>
</evidence>
<accession>A0A167ILV9</accession>
<evidence type="ECO:0000256" key="1">
    <source>
        <dbReference type="ARBA" id="ARBA00006484"/>
    </source>
</evidence>
<dbReference type="AlphaFoldDB" id="A0A167ILV9"/>
<dbReference type="Pfam" id="PF00106">
    <property type="entry name" value="adh_short"/>
    <property type="match status" value="1"/>
</dbReference>